<gene>
    <name evidence="2" type="ORF">LCGC14_0770870</name>
</gene>
<keyword evidence="1" id="KW-0812">Transmembrane</keyword>
<keyword evidence="1" id="KW-1133">Transmembrane helix</keyword>
<accession>A0A0F9Q2H8</accession>
<organism evidence="2">
    <name type="scientific">marine sediment metagenome</name>
    <dbReference type="NCBI Taxonomy" id="412755"/>
    <lineage>
        <taxon>unclassified sequences</taxon>
        <taxon>metagenomes</taxon>
        <taxon>ecological metagenomes</taxon>
    </lineage>
</organism>
<keyword evidence="1" id="KW-0472">Membrane</keyword>
<reference evidence="2" key="1">
    <citation type="journal article" date="2015" name="Nature">
        <title>Complex archaea that bridge the gap between prokaryotes and eukaryotes.</title>
        <authorList>
            <person name="Spang A."/>
            <person name="Saw J.H."/>
            <person name="Jorgensen S.L."/>
            <person name="Zaremba-Niedzwiedzka K."/>
            <person name="Martijn J."/>
            <person name="Lind A.E."/>
            <person name="van Eijk R."/>
            <person name="Schleper C."/>
            <person name="Guy L."/>
            <person name="Ettema T.J."/>
        </authorList>
    </citation>
    <scope>NUCLEOTIDE SEQUENCE</scope>
</reference>
<protein>
    <submittedName>
        <fullName evidence="2">Uncharacterized protein</fullName>
    </submittedName>
</protein>
<name>A0A0F9Q2H8_9ZZZZ</name>
<dbReference type="EMBL" id="LAZR01001948">
    <property type="protein sequence ID" value="KKN36699.1"/>
    <property type="molecule type" value="Genomic_DNA"/>
</dbReference>
<dbReference type="AlphaFoldDB" id="A0A0F9Q2H8"/>
<proteinExistence type="predicted"/>
<evidence type="ECO:0000256" key="1">
    <source>
        <dbReference type="SAM" id="Phobius"/>
    </source>
</evidence>
<evidence type="ECO:0000313" key="2">
    <source>
        <dbReference type="EMBL" id="KKN36699.1"/>
    </source>
</evidence>
<sequence length="220" mass="25021">MDIKTWDKGHKVLGGLLGVAIIIAVLLGTCKRPSGEVCLEIKDTTITTTVNDTNWHDTTIVHWDSKPVPVPYFDTMYPPEILELIERGRNAFVRGEDFDESFILKYPAIYIDTIYFDTVAVYYRAKVRGYLDAIKVGYRLRKPFSITQTDIYRIEVSEPAKKRYTVLYLGLDVGGNKDSFGYFKPELSLMMKNTSYSVGYNIPDKSITAGAKIKLLPLKR</sequence>
<comment type="caution">
    <text evidence="2">The sequence shown here is derived from an EMBL/GenBank/DDBJ whole genome shotgun (WGS) entry which is preliminary data.</text>
</comment>
<feature type="transmembrane region" description="Helical" evidence="1">
    <location>
        <begin position="12"/>
        <end position="29"/>
    </location>
</feature>